<name>A0A9Q0MTB0_9DIPT</name>
<proteinExistence type="inferred from homology"/>
<feature type="domain" description="SGNH hydrolase-type esterase" evidence="2">
    <location>
        <begin position="51"/>
        <end position="195"/>
    </location>
</feature>
<dbReference type="InterPro" id="IPR036514">
    <property type="entry name" value="SGNH_hydro_sf"/>
</dbReference>
<protein>
    <submittedName>
        <fullName evidence="3">Platelet-activating factor acetylhydrolase IB subunit beta like</fullName>
    </submittedName>
</protein>
<dbReference type="PANTHER" id="PTHR11852">
    <property type="entry name" value="PLATELET-ACTIVATING FACTOR ACETYLHYDROLASE"/>
    <property type="match status" value="1"/>
</dbReference>
<gene>
    <name evidence="3" type="ORF">Bhyg_10327</name>
</gene>
<comment type="similarity">
    <text evidence="1">Belongs to the 'GDSL' lipolytic enzyme family. Platelet-activating factor acetylhydrolase IB beta/gamma subunits subfamily.</text>
</comment>
<dbReference type="Proteomes" id="UP001151699">
    <property type="component" value="Chromosome X"/>
</dbReference>
<dbReference type="SUPFAM" id="SSF52266">
    <property type="entry name" value="SGNH hydrolase"/>
    <property type="match status" value="1"/>
</dbReference>
<comment type="caution">
    <text evidence="3">The sequence shown here is derived from an EMBL/GenBank/DDBJ whole genome shotgun (WGS) entry which is preliminary data.</text>
</comment>
<evidence type="ECO:0000313" key="3">
    <source>
        <dbReference type="EMBL" id="KAJ6637596.1"/>
    </source>
</evidence>
<keyword evidence="4" id="KW-1185">Reference proteome</keyword>
<evidence type="ECO:0000256" key="1">
    <source>
        <dbReference type="ARBA" id="ARBA00038184"/>
    </source>
</evidence>
<organism evidence="3 4">
    <name type="scientific">Pseudolycoriella hygida</name>
    <dbReference type="NCBI Taxonomy" id="35572"/>
    <lineage>
        <taxon>Eukaryota</taxon>
        <taxon>Metazoa</taxon>
        <taxon>Ecdysozoa</taxon>
        <taxon>Arthropoda</taxon>
        <taxon>Hexapoda</taxon>
        <taxon>Insecta</taxon>
        <taxon>Pterygota</taxon>
        <taxon>Neoptera</taxon>
        <taxon>Endopterygota</taxon>
        <taxon>Diptera</taxon>
        <taxon>Nematocera</taxon>
        <taxon>Sciaroidea</taxon>
        <taxon>Sciaridae</taxon>
        <taxon>Pseudolycoriella</taxon>
    </lineage>
</organism>
<dbReference type="Gene3D" id="3.40.50.1110">
    <property type="entry name" value="SGNH hydrolase"/>
    <property type="match status" value="1"/>
</dbReference>
<dbReference type="PANTHER" id="PTHR11852:SF0">
    <property type="entry name" value="PLATELET-ACTIVATING FACTOR ACETYLHYDROLASE IB SUBUNIT BETA HOMOLOG"/>
    <property type="match status" value="1"/>
</dbReference>
<dbReference type="EMBL" id="WJQU01000003">
    <property type="protein sequence ID" value="KAJ6637596.1"/>
    <property type="molecule type" value="Genomic_DNA"/>
</dbReference>
<accession>A0A9Q0MTB0</accession>
<dbReference type="AlphaFoldDB" id="A0A9Q0MTB0"/>
<sequence length="225" mass="25719">MNSSAVPTKIKDDDGDNRWMSIHNRFLSECREKDPDVIFIGDCIFETLQHTESWNLYFAPLHCLNFSIYQDQTQNVLWRLQNGELDNVKPKIIVLLVGTNNVESSGNEVAEGILEIVKTIRDKLEDAYIVLPTLLPRGHQPNKCRTRNSLVNKLIAERCAGMRRVQTVRIDKGLVQNDGTISHHDMFDYLNLTPASAKKVFEPVFDLLSQILQENEPEKDLTPSE</sequence>
<dbReference type="OrthoDB" id="505607at2759"/>
<dbReference type="InterPro" id="IPR013830">
    <property type="entry name" value="SGNH_hydro"/>
</dbReference>
<dbReference type="CDD" id="cd01820">
    <property type="entry name" value="PAF_acetylesterase_like"/>
    <property type="match status" value="1"/>
</dbReference>
<evidence type="ECO:0000313" key="4">
    <source>
        <dbReference type="Proteomes" id="UP001151699"/>
    </source>
</evidence>
<dbReference type="Pfam" id="PF13472">
    <property type="entry name" value="Lipase_GDSL_2"/>
    <property type="match status" value="1"/>
</dbReference>
<evidence type="ECO:0000259" key="2">
    <source>
        <dbReference type="Pfam" id="PF13472"/>
    </source>
</evidence>
<reference evidence="3" key="1">
    <citation type="submission" date="2022-07" db="EMBL/GenBank/DDBJ databases">
        <authorList>
            <person name="Trinca V."/>
            <person name="Uliana J.V.C."/>
            <person name="Torres T.T."/>
            <person name="Ward R.J."/>
            <person name="Monesi N."/>
        </authorList>
    </citation>
    <scope>NUCLEOTIDE SEQUENCE</scope>
    <source>
        <strain evidence="3">HSMRA1968</strain>
        <tissue evidence="3">Whole embryos</tissue>
    </source>
</reference>